<evidence type="ECO:0000256" key="1">
    <source>
        <dbReference type="ARBA" id="ARBA00022441"/>
    </source>
</evidence>
<reference evidence="2" key="1">
    <citation type="journal article" date="2023" name="DNA Res.">
        <title>Chromosome-level genome assembly of Phrynocephalus forsythii using third-generation DNA sequencing and Hi-C analysis.</title>
        <authorList>
            <person name="Qi Y."/>
            <person name="Zhao W."/>
            <person name="Zhao Y."/>
            <person name="Niu C."/>
            <person name="Cao S."/>
            <person name="Zhang Y."/>
        </authorList>
    </citation>
    <scope>NUCLEOTIDE SEQUENCE</scope>
    <source>
        <tissue evidence="2">Muscle</tissue>
    </source>
</reference>
<dbReference type="OrthoDB" id="45365at2759"/>
<dbReference type="AlphaFoldDB" id="A0A9Q0XEI7"/>
<dbReference type="Gene3D" id="2.120.10.80">
    <property type="entry name" value="Kelch-type beta propeller"/>
    <property type="match status" value="2"/>
</dbReference>
<proteinExistence type="predicted"/>
<dbReference type="Pfam" id="PF01344">
    <property type="entry name" value="Kelch_1"/>
    <property type="match status" value="2"/>
</dbReference>
<dbReference type="Proteomes" id="UP001142489">
    <property type="component" value="Unassembled WGS sequence"/>
</dbReference>
<dbReference type="PANTHER" id="PTHR46375">
    <property type="entry name" value="KELCH REPEAT AND BTB DOMAIN-CONTAINING PROTEIN 13-RELATED"/>
    <property type="match status" value="1"/>
</dbReference>
<evidence type="ECO:0008006" key="4">
    <source>
        <dbReference type="Google" id="ProtNLM"/>
    </source>
</evidence>
<gene>
    <name evidence="2" type="ORF">JRQ81_006335</name>
</gene>
<dbReference type="PANTHER" id="PTHR46375:SF3">
    <property type="entry name" value="KELCH REPEAT AND BTB DOMAIN-CONTAINING PROTEIN 13"/>
    <property type="match status" value="1"/>
</dbReference>
<dbReference type="InterPro" id="IPR052392">
    <property type="entry name" value="Kelch-BTB_domain-containing"/>
</dbReference>
<evidence type="ECO:0000313" key="2">
    <source>
        <dbReference type="EMBL" id="KAJ7312007.1"/>
    </source>
</evidence>
<dbReference type="InterPro" id="IPR015915">
    <property type="entry name" value="Kelch-typ_b-propeller"/>
</dbReference>
<sequence length="332" mass="38133">MRCMCPLYDPNRQLWIELAPMSMPRINHSVLSAEGFLFVFGGQDENKATLSSGEKYHPDTNSWSPLPPMIEARHNFGLVEIEGVLYVLGGEDGERELISMESYDIYNMTWTKQPDLTMEWYPLEICSLISETTLSFPSKCSLTIMRYDWLLRSDEEEDLRHGRGSYGKLFESVECYDPRTQQWTAICPLKERRFGAMACGVASELYVFGGVRSRDDNQTSEMVTCKSEFYHDEFKRWIYLNDQNLCIPATSSFVYGAVPIGASIYVIGELDTGTDYDYVREFKRSTGTWHHTKLLSSSDLRRTGCAALRIANCKLFRLQLQQGLFRIRIPSP</sequence>
<keyword evidence="1" id="KW-0880">Kelch repeat</keyword>
<accession>A0A9Q0XEI7</accession>
<evidence type="ECO:0000313" key="3">
    <source>
        <dbReference type="Proteomes" id="UP001142489"/>
    </source>
</evidence>
<organism evidence="2 3">
    <name type="scientific">Phrynocephalus forsythii</name>
    <dbReference type="NCBI Taxonomy" id="171643"/>
    <lineage>
        <taxon>Eukaryota</taxon>
        <taxon>Metazoa</taxon>
        <taxon>Chordata</taxon>
        <taxon>Craniata</taxon>
        <taxon>Vertebrata</taxon>
        <taxon>Euteleostomi</taxon>
        <taxon>Lepidosauria</taxon>
        <taxon>Squamata</taxon>
        <taxon>Bifurcata</taxon>
        <taxon>Unidentata</taxon>
        <taxon>Episquamata</taxon>
        <taxon>Toxicofera</taxon>
        <taxon>Iguania</taxon>
        <taxon>Acrodonta</taxon>
        <taxon>Agamidae</taxon>
        <taxon>Agaminae</taxon>
        <taxon>Phrynocephalus</taxon>
    </lineage>
</organism>
<dbReference type="EMBL" id="JAPFRF010000013">
    <property type="protein sequence ID" value="KAJ7312007.1"/>
    <property type="molecule type" value="Genomic_DNA"/>
</dbReference>
<dbReference type="InterPro" id="IPR006652">
    <property type="entry name" value="Kelch_1"/>
</dbReference>
<protein>
    <recommendedName>
        <fullName evidence="4">Gigaxonin</fullName>
    </recommendedName>
</protein>
<keyword evidence="3" id="KW-1185">Reference proteome</keyword>
<dbReference type="SMART" id="SM00612">
    <property type="entry name" value="Kelch"/>
    <property type="match status" value="5"/>
</dbReference>
<name>A0A9Q0XEI7_9SAUR</name>
<dbReference type="SUPFAM" id="SSF117281">
    <property type="entry name" value="Kelch motif"/>
    <property type="match status" value="1"/>
</dbReference>
<comment type="caution">
    <text evidence="2">The sequence shown here is derived from an EMBL/GenBank/DDBJ whole genome shotgun (WGS) entry which is preliminary data.</text>
</comment>